<evidence type="ECO:0000313" key="1">
    <source>
        <dbReference type="EMBL" id="CAF5142233.1"/>
    </source>
</evidence>
<accession>A0A8S3FXS6</accession>
<sequence length="69" mass="7953">MQFSVPRPDDAGLFKCIDEKLVDDGFEETIDSSPVNNKFRVLNTNRRSFLVCESRTIAFRFLLVIDRIG</sequence>
<dbReference type="AlphaFoldDB" id="A0A8S3FXS6"/>
<reference evidence="1" key="1">
    <citation type="submission" date="2021-02" db="EMBL/GenBank/DDBJ databases">
        <authorList>
            <person name="Nowell W R."/>
        </authorList>
    </citation>
    <scope>NUCLEOTIDE SEQUENCE</scope>
</reference>
<dbReference type="EMBL" id="CAJOBI010274506">
    <property type="protein sequence ID" value="CAF5142233.1"/>
    <property type="molecule type" value="Genomic_DNA"/>
</dbReference>
<protein>
    <submittedName>
        <fullName evidence="1">Uncharacterized protein</fullName>
    </submittedName>
</protein>
<proteinExistence type="predicted"/>
<feature type="non-terminal residue" evidence="1">
    <location>
        <position position="69"/>
    </location>
</feature>
<name>A0A8S3FXS6_9BILA</name>
<organism evidence="1 2">
    <name type="scientific">Rotaria magnacalcarata</name>
    <dbReference type="NCBI Taxonomy" id="392030"/>
    <lineage>
        <taxon>Eukaryota</taxon>
        <taxon>Metazoa</taxon>
        <taxon>Spiralia</taxon>
        <taxon>Gnathifera</taxon>
        <taxon>Rotifera</taxon>
        <taxon>Eurotatoria</taxon>
        <taxon>Bdelloidea</taxon>
        <taxon>Philodinida</taxon>
        <taxon>Philodinidae</taxon>
        <taxon>Rotaria</taxon>
    </lineage>
</organism>
<evidence type="ECO:0000313" key="2">
    <source>
        <dbReference type="Proteomes" id="UP000676336"/>
    </source>
</evidence>
<comment type="caution">
    <text evidence="1">The sequence shown here is derived from an EMBL/GenBank/DDBJ whole genome shotgun (WGS) entry which is preliminary data.</text>
</comment>
<dbReference type="Proteomes" id="UP000676336">
    <property type="component" value="Unassembled WGS sequence"/>
</dbReference>
<gene>
    <name evidence="1" type="ORF">SMN809_LOCUS63463</name>
</gene>